<gene>
    <name evidence="2" type="ORF">O181_050405</name>
</gene>
<feature type="region of interest" description="Disordered" evidence="1">
    <location>
        <begin position="1"/>
        <end position="54"/>
    </location>
</feature>
<dbReference type="EMBL" id="AVOT02021714">
    <property type="protein sequence ID" value="MBW0510690.1"/>
    <property type="molecule type" value="Genomic_DNA"/>
</dbReference>
<sequence>MQNVHQGSQQPTPGSSGTQWSEDLFHKPLKLLVCDPTPPSPGPSKVPDSQTTSHETNYICKTGHEPLTPPYPILSLCHHSPSSFIIDNMQVGSPTTPKPSVPFPKIPIVSSPQSKEPHNPMMRPFKISPT</sequence>
<dbReference type="Proteomes" id="UP000765509">
    <property type="component" value="Unassembled WGS sequence"/>
</dbReference>
<name>A0A9Q3DV96_9BASI</name>
<accession>A0A9Q3DV96</accession>
<dbReference type="AlphaFoldDB" id="A0A9Q3DV96"/>
<feature type="compositionally biased region" description="Pro residues" evidence="1">
    <location>
        <begin position="96"/>
        <end position="105"/>
    </location>
</feature>
<keyword evidence="3" id="KW-1185">Reference proteome</keyword>
<organism evidence="2 3">
    <name type="scientific">Austropuccinia psidii MF-1</name>
    <dbReference type="NCBI Taxonomy" id="1389203"/>
    <lineage>
        <taxon>Eukaryota</taxon>
        <taxon>Fungi</taxon>
        <taxon>Dikarya</taxon>
        <taxon>Basidiomycota</taxon>
        <taxon>Pucciniomycotina</taxon>
        <taxon>Pucciniomycetes</taxon>
        <taxon>Pucciniales</taxon>
        <taxon>Sphaerophragmiaceae</taxon>
        <taxon>Austropuccinia</taxon>
    </lineage>
</organism>
<feature type="compositionally biased region" description="Polar residues" evidence="1">
    <location>
        <begin position="1"/>
        <end position="21"/>
    </location>
</feature>
<proteinExistence type="predicted"/>
<reference evidence="2" key="1">
    <citation type="submission" date="2021-03" db="EMBL/GenBank/DDBJ databases">
        <title>Draft genome sequence of rust myrtle Austropuccinia psidii MF-1, a brazilian biotype.</title>
        <authorList>
            <person name="Quecine M.C."/>
            <person name="Pachon D.M.R."/>
            <person name="Bonatelli M.L."/>
            <person name="Correr F.H."/>
            <person name="Franceschini L.M."/>
            <person name="Leite T.F."/>
            <person name="Margarido G.R.A."/>
            <person name="Almeida C.A."/>
            <person name="Ferrarezi J.A."/>
            <person name="Labate C.A."/>
        </authorList>
    </citation>
    <scope>NUCLEOTIDE SEQUENCE</scope>
    <source>
        <strain evidence="2">MF-1</strain>
    </source>
</reference>
<feature type="region of interest" description="Disordered" evidence="1">
    <location>
        <begin position="88"/>
        <end position="130"/>
    </location>
</feature>
<comment type="caution">
    <text evidence="2">The sequence shown here is derived from an EMBL/GenBank/DDBJ whole genome shotgun (WGS) entry which is preliminary data.</text>
</comment>
<evidence type="ECO:0000256" key="1">
    <source>
        <dbReference type="SAM" id="MobiDB-lite"/>
    </source>
</evidence>
<protein>
    <submittedName>
        <fullName evidence="2">Uncharacterized protein</fullName>
    </submittedName>
</protein>
<evidence type="ECO:0000313" key="3">
    <source>
        <dbReference type="Proteomes" id="UP000765509"/>
    </source>
</evidence>
<evidence type="ECO:0000313" key="2">
    <source>
        <dbReference type="EMBL" id="MBW0510690.1"/>
    </source>
</evidence>